<evidence type="ECO:0000313" key="2">
    <source>
        <dbReference type="EMBL" id="MIT46618.1"/>
    </source>
</evidence>
<sequence length="111" mass="12907">MANIIMESAAGRVRDFLFIFIGCAKAVASVFTRLLLFMAWFPVLVYGFYRIAVILWGSTTESEYYYFERFFNYTIDLYSLIIPMLAVVGVSIIVIFSLFKIGTIIWEEKKR</sequence>
<dbReference type="Proteomes" id="UP000885418">
    <property type="component" value="Unassembled WGS sequence"/>
</dbReference>
<dbReference type="AlphaFoldDB" id="A0A402SW15"/>
<keyword evidence="1" id="KW-1133">Transmembrane helix</keyword>
<keyword evidence="1" id="KW-0812">Transmembrane</keyword>
<dbReference type="EMBL" id="RSTW01000033">
    <property type="protein sequence ID" value="MIT46618.1"/>
    <property type="molecule type" value="Genomic_DNA"/>
</dbReference>
<feature type="transmembrane region" description="Helical" evidence="1">
    <location>
        <begin position="34"/>
        <end position="57"/>
    </location>
</feature>
<protein>
    <submittedName>
        <fullName evidence="2">Uncharacterized protein</fullName>
    </submittedName>
</protein>
<gene>
    <name evidence="2" type="ORF">ATQ15_24495</name>
</gene>
<accession>A0A402SW15</accession>
<proteinExistence type="predicted"/>
<name>A0A402SW15_SALER</name>
<feature type="transmembrane region" description="Helical" evidence="1">
    <location>
        <begin position="77"/>
        <end position="101"/>
    </location>
</feature>
<organism evidence="2">
    <name type="scientific">Salmonella enterica</name>
    <name type="common">Salmonella choleraesuis</name>
    <dbReference type="NCBI Taxonomy" id="28901"/>
    <lineage>
        <taxon>Bacteria</taxon>
        <taxon>Pseudomonadati</taxon>
        <taxon>Pseudomonadota</taxon>
        <taxon>Gammaproteobacteria</taxon>
        <taxon>Enterobacterales</taxon>
        <taxon>Enterobacteriaceae</taxon>
        <taxon>Salmonella</taxon>
    </lineage>
</organism>
<evidence type="ECO:0000256" key="1">
    <source>
        <dbReference type="SAM" id="Phobius"/>
    </source>
</evidence>
<keyword evidence="1" id="KW-0472">Membrane</keyword>
<comment type="caution">
    <text evidence="2">The sequence shown here is derived from an EMBL/GenBank/DDBJ whole genome shotgun (WGS) entry which is preliminary data.</text>
</comment>
<reference evidence="2" key="1">
    <citation type="submission" date="2018-07" db="EMBL/GenBank/DDBJ databases">
        <authorList>
            <consortium name="GenomeTrakr network: Whole genome sequencing for foodborne pathogen traceback"/>
        </authorList>
    </citation>
    <scope>NUCLEOTIDE SEQUENCE [LARGE SCALE GENOMIC DNA]</scope>
    <source>
        <strain evidence="2">CFSAN034452</strain>
    </source>
</reference>